<organism evidence="2 3">
    <name type="scientific">Thalassotalea castellviae</name>
    <dbReference type="NCBI Taxonomy" id="3075612"/>
    <lineage>
        <taxon>Bacteria</taxon>
        <taxon>Pseudomonadati</taxon>
        <taxon>Pseudomonadota</taxon>
        <taxon>Gammaproteobacteria</taxon>
        <taxon>Alteromonadales</taxon>
        <taxon>Colwelliaceae</taxon>
        <taxon>Thalassotalea</taxon>
    </lineage>
</organism>
<evidence type="ECO:0000259" key="1">
    <source>
        <dbReference type="Pfam" id="PF00144"/>
    </source>
</evidence>
<dbReference type="PANTHER" id="PTHR43283:SF7">
    <property type="entry name" value="BETA-LACTAMASE-RELATED DOMAIN-CONTAINING PROTEIN"/>
    <property type="match status" value="1"/>
</dbReference>
<dbReference type="RefSeq" id="WP_311576179.1">
    <property type="nucleotide sequence ID" value="NZ_JAVRIF010000001.1"/>
</dbReference>
<dbReference type="InterPro" id="IPR050789">
    <property type="entry name" value="Diverse_Enzym_Activities"/>
</dbReference>
<proteinExistence type="predicted"/>
<keyword evidence="3" id="KW-1185">Reference proteome</keyword>
<accession>A0ABU2ZZX5</accession>
<sequence length="567" mass="64603">MNCLYDCLSGNGEVVREGLTFAYAMGKTPISLMNYQHYQLPKNAANPRNQFQGILTLQDDTNQGKIIEVGGNNNLSNYKQAKHLPKFSFEFVQHGSHIIPVTRGLITTNHANWEYILAPGRVWQEKSDNGYSRVSLPFALQEKNANCTWNGVLSFLFKDHGEVSEVSYQVAADTCLYLKFNMWGRLKANYTPKTIANSAVIQRDYEAEVARRMPTRPISQLAEDYPSAGVNIANIGSNQVKQHMTLYGIAYKGVHYVGGCDTRYGVYPYCDVMAVPSYSTSKTTFGAYGLMRIEQLYKGKQSEMFVNQWLTDCKSSNWKDVTVEHLLDMSTGNFNSPNSHVDESSEKKLKEFFEVNTHHAFVNFACNYPRKATPGSTFVYHTSDTYLLGYVLNAFYQDKTSMSKDFWRDEMVEKLWKPLGLSPTMYTTKRSYDTVQQPFTGYGLTYHRDDVIKLAEFLNNDLGQINDEQMLDRKMVNESLNLENGGLIAGRQIDKYNNGLWYYDINGDKSHDFGCSSSTWIPYMSGYGGISIVLLPNNMTYYHFSDNNSYKWSNSAFELHKISPLCH</sequence>
<evidence type="ECO:0000313" key="2">
    <source>
        <dbReference type="EMBL" id="MDT0602266.1"/>
    </source>
</evidence>
<dbReference type="InterPro" id="IPR012338">
    <property type="entry name" value="Beta-lactam/transpept-like"/>
</dbReference>
<dbReference type="Pfam" id="PF00144">
    <property type="entry name" value="Beta-lactamase"/>
    <property type="match status" value="1"/>
</dbReference>
<dbReference type="EMBL" id="JAVRIF010000001">
    <property type="protein sequence ID" value="MDT0602266.1"/>
    <property type="molecule type" value="Genomic_DNA"/>
</dbReference>
<gene>
    <name evidence="2" type="ORF">RM573_01540</name>
</gene>
<protein>
    <submittedName>
        <fullName evidence="2">Serine hydrolase domain-containing protein</fullName>
        <ecNumber evidence="2">3.1.1.103</ecNumber>
    </submittedName>
</protein>
<reference evidence="2 3" key="1">
    <citation type="submission" date="2023-09" db="EMBL/GenBank/DDBJ databases">
        <authorList>
            <person name="Rey-Velasco X."/>
        </authorList>
    </citation>
    <scope>NUCLEOTIDE SEQUENCE [LARGE SCALE GENOMIC DNA]</scope>
    <source>
        <strain evidence="2 3">W431</strain>
    </source>
</reference>
<dbReference type="GO" id="GO:0016787">
    <property type="term" value="F:hydrolase activity"/>
    <property type="evidence" value="ECO:0007669"/>
    <property type="project" value="UniProtKB-KW"/>
</dbReference>
<dbReference type="InterPro" id="IPR001466">
    <property type="entry name" value="Beta-lactam-related"/>
</dbReference>
<name>A0ABU2ZZX5_9GAMM</name>
<evidence type="ECO:0000313" key="3">
    <source>
        <dbReference type="Proteomes" id="UP001266357"/>
    </source>
</evidence>
<comment type="caution">
    <text evidence="2">The sequence shown here is derived from an EMBL/GenBank/DDBJ whole genome shotgun (WGS) entry which is preliminary data.</text>
</comment>
<dbReference type="Proteomes" id="UP001266357">
    <property type="component" value="Unassembled WGS sequence"/>
</dbReference>
<dbReference type="PANTHER" id="PTHR43283">
    <property type="entry name" value="BETA-LACTAMASE-RELATED"/>
    <property type="match status" value="1"/>
</dbReference>
<keyword evidence="2" id="KW-0378">Hydrolase</keyword>
<dbReference type="SUPFAM" id="SSF56601">
    <property type="entry name" value="beta-lactamase/transpeptidase-like"/>
    <property type="match status" value="1"/>
</dbReference>
<dbReference type="Gene3D" id="3.40.710.10">
    <property type="entry name" value="DD-peptidase/beta-lactamase superfamily"/>
    <property type="match status" value="1"/>
</dbReference>
<dbReference type="EC" id="3.1.1.103" evidence="2"/>
<feature type="domain" description="Beta-lactamase-related" evidence="1">
    <location>
        <begin position="306"/>
        <end position="429"/>
    </location>
</feature>